<dbReference type="GO" id="GO:0000212">
    <property type="term" value="P:meiotic spindle organization"/>
    <property type="evidence" value="ECO:0007669"/>
    <property type="project" value="InterPro"/>
</dbReference>
<reference evidence="2" key="1">
    <citation type="submission" date="2021-01" db="EMBL/GenBank/DDBJ databases">
        <title>Adiantum capillus-veneris genome.</title>
        <authorList>
            <person name="Fang Y."/>
            <person name="Liao Q."/>
        </authorList>
    </citation>
    <scope>NUCLEOTIDE SEQUENCE</scope>
    <source>
        <strain evidence="2">H3</strain>
        <tissue evidence="2">Leaf</tissue>
    </source>
</reference>
<gene>
    <name evidence="2" type="ORF">GOP47_0013436</name>
</gene>
<sequence>MAGSSSITSDYRLALALALVKSRSAQGSALQHWKKKAKSRKKELETLQKMLQQQQCDLVVSGVLPLPGSCKCSFFQSSDKGFEISLKDVQANDLDQLLFRQFLRNVNRWNYANDSQTNKWFTGASDMDRENQLSITCRFLAELVRKKNPDADNGGYLAVYAHQAVDFLQGILGQMLKNNKHDKVAMEGIIADLASQLIKMMLTHSCNMESDLKESSTDARSWIFQLLSKLGAFCFVGQRILVMATDQFAAVSERLCFVDPFDKNVCQVYNNVMFMLQLIENLVLYHSSCWKDDEYFDEGLLEEWIPVFVKLRKTCAVLGKCNSLFLAYMERITSQMVKQLHRLSNVEGNRGKNLNAACFPDCCPQVEQTQKQEQTKTASSTGGGAALLWHRTEEEDMAACQTKAKELNPV</sequence>
<dbReference type="GO" id="GO:0007140">
    <property type="term" value="P:male meiotic nuclear division"/>
    <property type="evidence" value="ECO:0007669"/>
    <property type="project" value="TreeGrafter"/>
</dbReference>
<evidence type="ECO:0000256" key="1">
    <source>
        <dbReference type="SAM" id="Coils"/>
    </source>
</evidence>
<proteinExistence type="predicted"/>
<dbReference type="InterPro" id="IPR037500">
    <property type="entry name" value="Msp1"/>
</dbReference>
<dbReference type="GO" id="GO:0042138">
    <property type="term" value="P:meiotic DNA double-strand break formation"/>
    <property type="evidence" value="ECO:0007669"/>
    <property type="project" value="InterPro"/>
</dbReference>
<comment type="caution">
    <text evidence="2">The sequence shown here is derived from an EMBL/GenBank/DDBJ whole genome shotgun (WGS) entry which is preliminary data.</text>
</comment>
<dbReference type="PANTHER" id="PTHR35768">
    <property type="entry name" value="PROTEIN MULTIPOLAR SPINDLE 1"/>
    <property type="match status" value="1"/>
</dbReference>
<organism evidence="2 3">
    <name type="scientific">Adiantum capillus-veneris</name>
    <name type="common">Maidenhair fern</name>
    <dbReference type="NCBI Taxonomy" id="13818"/>
    <lineage>
        <taxon>Eukaryota</taxon>
        <taxon>Viridiplantae</taxon>
        <taxon>Streptophyta</taxon>
        <taxon>Embryophyta</taxon>
        <taxon>Tracheophyta</taxon>
        <taxon>Polypodiopsida</taxon>
        <taxon>Polypodiidae</taxon>
        <taxon>Polypodiales</taxon>
        <taxon>Pteridineae</taxon>
        <taxon>Pteridaceae</taxon>
        <taxon>Vittarioideae</taxon>
        <taxon>Adiantum</taxon>
    </lineage>
</organism>
<protein>
    <submittedName>
        <fullName evidence="2">Uncharacterized protein</fullName>
    </submittedName>
</protein>
<dbReference type="PANTHER" id="PTHR35768:SF1">
    <property type="entry name" value="PROTEIN MULTIPOLAR SPINDLE 1"/>
    <property type="match status" value="1"/>
</dbReference>
<feature type="coiled-coil region" evidence="1">
    <location>
        <begin position="30"/>
        <end position="57"/>
    </location>
</feature>
<evidence type="ECO:0000313" key="3">
    <source>
        <dbReference type="Proteomes" id="UP000886520"/>
    </source>
</evidence>
<dbReference type="AlphaFoldDB" id="A0A9D4ZFA8"/>
<keyword evidence="1" id="KW-0175">Coiled coil</keyword>
<dbReference type="OrthoDB" id="1913471at2759"/>
<accession>A0A9D4ZFA8</accession>
<evidence type="ECO:0000313" key="2">
    <source>
        <dbReference type="EMBL" id="KAI5071185.1"/>
    </source>
</evidence>
<dbReference type="EMBL" id="JABFUD020000013">
    <property type="protein sequence ID" value="KAI5071185.1"/>
    <property type="molecule type" value="Genomic_DNA"/>
</dbReference>
<keyword evidence="3" id="KW-1185">Reference proteome</keyword>
<name>A0A9D4ZFA8_ADICA</name>
<dbReference type="Proteomes" id="UP000886520">
    <property type="component" value="Chromosome 13"/>
</dbReference>
<dbReference type="GO" id="GO:0007059">
    <property type="term" value="P:chromosome segregation"/>
    <property type="evidence" value="ECO:0007669"/>
    <property type="project" value="TreeGrafter"/>
</dbReference>